<dbReference type="InterPro" id="IPR017874">
    <property type="entry name" value="CRIC_domain"/>
</dbReference>
<dbReference type="OrthoDB" id="2157866at2759"/>
<comment type="caution">
    <text evidence="8">The sequence shown here is derived from an EMBL/GenBank/DDBJ whole genome shotgun (WGS) entry which is preliminary data.</text>
</comment>
<feature type="compositionally biased region" description="Polar residues" evidence="3">
    <location>
        <begin position="342"/>
        <end position="357"/>
    </location>
</feature>
<feature type="domain" description="CRIC" evidence="7">
    <location>
        <begin position="78"/>
        <end position="168"/>
    </location>
</feature>
<gene>
    <name evidence="8" type="ORF">chiPu_0005239</name>
</gene>
<dbReference type="Pfam" id="PF10534">
    <property type="entry name" value="CRIC_ras_sig"/>
    <property type="match status" value="1"/>
</dbReference>
<evidence type="ECO:0000259" key="4">
    <source>
        <dbReference type="PROSITE" id="PS50003"/>
    </source>
</evidence>
<proteinExistence type="inferred from homology"/>
<dbReference type="PROSITE" id="PS50106">
    <property type="entry name" value="PDZ"/>
    <property type="match status" value="1"/>
</dbReference>
<evidence type="ECO:0000313" key="8">
    <source>
        <dbReference type="EMBL" id="GCC26819.1"/>
    </source>
</evidence>
<dbReference type="Pfam" id="PF00595">
    <property type="entry name" value="PDZ"/>
    <property type="match status" value="1"/>
</dbReference>
<dbReference type="STRING" id="137246.A0A401S8T5"/>
<dbReference type="InterPro" id="IPR001478">
    <property type="entry name" value="PDZ"/>
</dbReference>
<feature type="region of interest" description="Disordered" evidence="3">
    <location>
        <begin position="594"/>
        <end position="676"/>
    </location>
</feature>
<dbReference type="PROSITE" id="PS50105">
    <property type="entry name" value="SAM_DOMAIN"/>
    <property type="match status" value="1"/>
</dbReference>
<dbReference type="EMBL" id="BEZZ01000140">
    <property type="protein sequence ID" value="GCC26819.1"/>
    <property type="molecule type" value="Genomic_DNA"/>
</dbReference>
<dbReference type="Gene3D" id="2.30.42.10">
    <property type="match status" value="1"/>
</dbReference>
<evidence type="ECO:0000256" key="1">
    <source>
        <dbReference type="ARBA" id="ARBA00009498"/>
    </source>
</evidence>
<evidence type="ECO:0008006" key="10">
    <source>
        <dbReference type="Google" id="ProtNLM"/>
    </source>
</evidence>
<dbReference type="Proteomes" id="UP000287033">
    <property type="component" value="Unassembled WGS sequence"/>
</dbReference>
<feature type="region of interest" description="Disordered" evidence="3">
    <location>
        <begin position="306"/>
        <end position="392"/>
    </location>
</feature>
<evidence type="ECO:0000259" key="7">
    <source>
        <dbReference type="PROSITE" id="PS51290"/>
    </source>
</evidence>
<name>A0A401S8T5_CHIPU</name>
<feature type="compositionally biased region" description="Basic and acidic residues" evidence="3">
    <location>
        <begin position="434"/>
        <end position="458"/>
    </location>
</feature>
<dbReference type="PROSITE" id="PS50003">
    <property type="entry name" value="PH_DOMAIN"/>
    <property type="match status" value="1"/>
</dbReference>
<dbReference type="SMART" id="SM00228">
    <property type="entry name" value="PDZ"/>
    <property type="match status" value="1"/>
</dbReference>
<keyword evidence="2" id="KW-0597">Phosphoprotein</keyword>
<dbReference type="SMART" id="SM00454">
    <property type="entry name" value="SAM"/>
    <property type="match status" value="1"/>
</dbReference>
<dbReference type="SMART" id="SM00233">
    <property type="entry name" value="PH"/>
    <property type="match status" value="1"/>
</dbReference>
<organism evidence="8 9">
    <name type="scientific">Chiloscyllium punctatum</name>
    <name type="common">Brownbanded bambooshark</name>
    <name type="synonym">Hemiscyllium punctatum</name>
    <dbReference type="NCBI Taxonomy" id="137246"/>
    <lineage>
        <taxon>Eukaryota</taxon>
        <taxon>Metazoa</taxon>
        <taxon>Chordata</taxon>
        <taxon>Craniata</taxon>
        <taxon>Vertebrata</taxon>
        <taxon>Chondrichthyes</taxon>
        <taxon>Elasmobranchii</taxon>
        <taxon>Galeomorphii</taxon>
        <taxon>Galeoidea</taxon>
        <taxon>Orectolobiformes</taxon>
        <taxon>Hemiscylliidae</taxon>
        <taxon>Chiloscyllium</taxon>
    </lineage>
</organism>
<dbReference type="CDD" id="cd09511">
    <property type="entry name" value="SAM_CNK1_2_3-suppressor"/>
    <property type="match status" value="1"/>
</dbReference>
<feature type="region of interest" description="Disordered" evidence="3">
    <location>
        <begin position="857"/>
        <end position="881"/>
    </location>
</feature>
<accession>A0A401S8T5</accession>
<dbReference type="PANTHER" id="PTHR12844">
    <property type="entry name" value="CONNECTOR ENCHANCER OF KINASE SUPPRESSOR OF RAS"/>
    <property type="match status" value="1"/>
</dbReference>
<dbReference type="InterPro" id="IPR011993">
    <property type="entry name" value="PH-like_dom_sf"/>
</dbReference>
<evidence type="ECO:0000259" key="5">
    <source>
        <dbReference type="PROSITE" id="PS50105"/>
    </source>
</evidence>
<keyword evidence="9" id="KW-1185">Reference proteome</keyword>
<feature type="compositionally biased region" description="Acidic residues" evidence="3">
    <location>
        <begin position="599"/>
        <end position="612"/>
    </location>
</feature>
<feature type="domain" description="PDZ" evidence="6">
    <location>
        <begin position="205"/>
        <end position="286"/>
    </location>
</feature>
<dbReference type="SUPFAM" id="SSF50156">
    <property type="entry name" value="PDZ domain-like"/>
    <property type="match status" value="1"/>
</dbReference>
<sequence length="881" mass="99440">MEPINTWSPRKVSLWLQGLDNSVQKYPFDQWQVNGEQLLRLSQQDLEELGVKRIGHQELILEAVELLCALTYDLETENLKILMEKLRAVSGTLQSFIVSRRKVSPGPQKPSGDLLTSVIDLLQTTKAIFSWLNRYPFICIINYSAMKKEIIRLCVELAETIHKECSQTEKENRILSICRELSSFCENMVMGSPEVLVNQCACLETIHLLTTSPGQSLGIEIKSNNGLHFITGTTVNSPAYRSQKIRPGDEVVQVNDMVVVGWTLHNLVAKLRENPNQVVLIMKKVPLDISPSFSFSDDVQLRQPHLTTQRSTSEEAGASPDASVLSERSAQFSRRERVGIQQGAQPDCNTFETSASCEDNDKPLPSESYSEIGSESDGESDQVQPVQQSNTEGEHMQVASLMSEGGTVTSCDGEELVSDGTLTPQSPRIIQHQNIEDRMKYDSDGEGRPRPANDERAGQLRNRRKKKGVATALSRRRISCRDLGMGECYGWLWKKKEQFRFMSQKWKRCWFVLKGPNLYWYNSENDEKAEGLIKLISYSVEAAGEHKRKFVFQLCHQKFKSFVFSADNVDEMRKWINSLISAIQKYKTEKSSENKEEDCWSETETEECDDSPEISGTPRSKSYLKSNDLSPIERFRHSSGNYGQVGCSGDTGRLSAPSSPSKERKPFPEPGQSSNDELETLIRALQREGVSLIGKEQPFRKDYHWSFIRRNKNPIINEKAHYLRTLQSTLKAKMVDLQAINKILQDPNLTAEKFRIWKEENQELLADIRKVEQLATEGWKERAKQSAAEPGAIMTEMGISASGNPLSCFDMEPISAEISTSMSDVELGNRKGDSASVQLGIGEDNYIEGLNCQLESNIDRDPNCPKSSNSSRAELWQPEDQ</sequence>
<evidence type="ECO:0000313" key="9">
    <source>
        <dbReference type="Proteomes" id="UP000287033"/>
    </source>
</evidence>
<dbReference type="OMA" id="DHTEMSE"/>
<dbReference type="SUPFAM" id="SSF50729">
    <property type="entry name" value="PH domain-like"/>
    <property type="match status" value="1"/>
</dbReference>
<reference evidence="8 9" key="1">
    <citation type="journal article" date="2018" name="Nat. Ecol. Evol.">
        <title>Shark genomes provide insights into elasmobranch evolution and the origin of vertebrates.</title>
        <authorList>
            <person name="Hara Y"/>
            <person name="Yamaguchi K"/>
            <person name="Onimaru K"/>
            <person name="Kadota M"/>
            <person name="Koyanagi M"/>
            <person name="Keeley SD"/>
            <person name="Tatsumi K"/>
            <person name="Tanaka K"/>
            <person name="Motone F"/>
            <person name="Kageyama Y"/>
            <person name="Nozu R"/>
            <person name="Adachi N"/>
            <person name="Nishimura O"/>
            <person name="Nakagawa R"/>
            <person name="Tanegashima C"/>
            <person name="Kiyatake I"/>
            <person name="Matsumoto R"/>
            <person name="Murakumo K"/>
            <person name="Nishida K"/>
            <person name="Terakita A"/>
            <person name="Kuratani S"/>
            <person name="Sato K"/>
            <person name="Hyodo S Kuraku.S."/>
        </authorList>
    </citation>
    <scope>NUCLEOTIDE SEQUENCE [LARGE SCALE GENOMIC DNA]</scope>
</reference>
<dbReference type="PANTHER" id="PTHR12844:SF10">
    <property type="entry name" value="CONNECTOR ENHANCER OF KINASE SUPPRESSOR OF RAS 1"/>
    <property type="match status" value="1"/>
</dbReference>
<comment type="similarity">
    <text evidence="1">Belongs to the CNKSR family.</text>
</comment>
<dbReference type="InterPro" id="IPR036034">
    <property type="entry name" value="PDZ_sf"/>
</dbReference>
<evidence type="ECO:0000256" key="2">
    <source>
        <dbReference type="ARBA" id="ARBA00022553"/>
    </source>
</evidence>
<dbReference type="InterPro" id="IPR001660">
    <property type="entry name" value="SAM"/>
</dbReference>
<feature type="compositionally biased region" description="Polar residues" evidence="3">
    <location>
        <begin position="420"/>
        <end position="433"/>
    </location>
</feature>
<protein>
    <recommendedName>
        <fullName evidence="10">Connector enhancer of kinase suppressor of ras 1</fullName>
    </recommendedName>
</protein>
<feature type="region of interest" description="Disordered" evidence="3">
    <location>
        <begin position="406"/>
        <end position="467"/>
    </location>
</feature>
<dbReference type="Pfam" id="PF00169">
    <property type="entry name" value="PH"/>
    <property type="match status" value="1"/>
</dbReference>
<feature type="domain" description="PH" evidence="4">
    <location>
        <begin position="485"/>
        <end position="584"/>
    </location>
</feature>
<dbReference type="Gene3D" id="2.30.29.30">
    <property type="entry name" value="Pleckstrin-homology domain (PH domain)/Phosphotyrosine-binding domain (PTB)"/>
    <property type="match status" value="1"/>
</dbReference>
<evidence type="ECO:0000259" key="6">
    <source>
        <dbReference type="PROSITE" id="PS50106"/>
    </source>
</evidence>
<evidence type="ECO:0000256" key="3">
    <source>
        <dbReference type="SAM" id="MobiDB-lite"/>
    </source>
</evidence>
<feature type="compositionally biased region" description="Polar residues" evidence="3">
    <location>
        <begin position="382"/>
        <end position="391"/>
    </location>
</feature>
<dbReference type="AlphaFoldDB" id="A0A401S8T5"/>
<feature type="domain" description="SAM" evidence="5">
    <location>
        <begin position="7"/>
        <end position="70"/>
    </location>
</feature>
<dbReference type="PROSITE" id="PS51290">
    <property type="entry name" value="CRIC"/>
    <property type="match status" value="1"/>
</dbReference>
<dbReference type="Pfam" id="PF00536">
    <property type="entry name" value="SAM_1"/>
    <property type="match status" value="1"/>
</dbReference>
<feature type="compositionally biased region" description="Polar residues" evidence="3">
    <location>
        <begin position="617"/>
        <end position="629"/>
    </location>
</feature>
<dbReference type="InterPro" id="IPR049628">
    <property type="entry name" value="CNK1-3_SAM"/>
</dbReference>
<dbReference type="Gene3D" id="1.10.150.50">
    <property type="entry name" value="Transcription Factor, Ets-1"/>
    <property type="match status" value="1"/>
</dbReference>
<dbReference type="InterPro" id="IPR013761">
    <property type="entry name" value="SAM/pointed_sf"/>
</dbReference>
<dbReference type="SUPFAM" id="SSF47769">
    <property type="entry name" value="SAM/Pointed domain"/>
    <property type="match status" value="1"/>
</dbReference>
<dbReference type="FunFam" id="2.30.42.10:FF:000060">
    <property type="entry name" value="Connector enhancer of kinase suppressor of Ras 2"/>
    <property type="match status" value="1"/>
</dbReference>
<dbReference type="InterPro" id="IPR001849">
    <property type="entry name" value="PH_domain"/>
</dbReference>
<dbReference type="InterPro" id="IPR051566">
    <property type="entry name" value="CNKSR"/>
</dbReference>